<feature type="domain" description="Transcriptional repressor PaaX-like N-terminal" evidence="1">
    <location>
        <begin position="5"/>
        <end position="64"/>
    </location>
</feature>
<comment type="caution">
    <text evidence="3">The sequence shown here is derived from an EMBL/GenBank/DDBJ whole genome shotgun (WGS) entry which is preliminary data.</text>
</comment>
<sequence>MAADPRSLILSLLLGAERSGDTALAVPELLAAAALFGLPENTVRVALTRAAAAGLLVAPARGRYALGPAARPLADAVLAWKRLPERLVAWRGDWLAVHVGAAGRSDRPALRARERAFGLLGLAEFERGLHLRPDNLAGGVEALRERLAALLPDGAAVGTVFVLGGLSAADATRAASLWDGAALDAGYREGTARLAAWLDAAPGLAPEQAARESFELGGEAIRRLVFDPLLPAPLVDAEARARYLRTVERFDAAGQAIWHGFLARSRAARAAETEEIHR</sequence>
<dbReference type="PANTHER" id="PTHR30319">
    <property type="entry name" value="PHENYLACETIC ACID REGULATOR-RELATED TRANSCRIPTIONAL REPRESSOR"/>
    <property type="match status" value="1"/>
</dbReference>
<organism evidence="3 4">
    <name type="scientific">Rubrivivax benzoatilyticus</name>
    <dbReference type="NCBI Taxonomy" id="316997"/>
    <lineage>
        <taxon>Bacteria</taxon>
        <taxon>Pseudomonadati</taxon>
        <taxon>Pseudomonadota</taxon>
        <taxon>Betaproteobacteria</taxon>
        <taxon>Burkholderiales</taxon>
        <taxon>Sphaerotilaceae</taxon>
        <taxon>Rubrivivax</taxon>
    </lineage>
</organism>
<dbReference type="PANTHER" id="PTHR30319:SF1">
    <property type="entry name" value="TRANSCRIPTIONAL REPRESSOR PAAX"/>
    <property type="match status" value="1"/>
</dbReference>
<dbReference type="InterPro" id="IPR036388">
    <property type="entry name" value="WH-like_DNA-bd_sf"/>
</dbReference>
<dbReference type="InterPro" id="IPR013225">
    <property type="entry name" value="PaaX_C"/>
</dbReference>
<protein>
    <recommendedName>
        <fullName evidence="5">PaaX family transcriptional regulator</fullName>
    </recommendedName>
</protein>
<evidence type="ECO:0000259" key="2">
    <source>
        <dbReference type="Pfam" id="PF08223"/>
    </source>
</evidence>
<dbReference type="Gene3D" id="3.30.70.2650">
    <property type="match status" value="1"/>
</dbReference>
<keyword evidence="4" id="KW-1185">Reference proteome</keyword>
<gene>
    <name evidence="3" type="ORF">G7087_08775</name>
</gene>
<evidence type="ECO:0000313" key="3">
    <source>
        <dbReference type="EMBL" id="NHK98464.1"/>
    </source>
</evidence>
<dbReference type="Proteomes" id="UP000802098">
    <property type="component" value="Unassembled WGS sequence"/>
</dbReference>
<evidence type="ECO:0000313" key="4">
    <source>
        <dbReference type="Proteomes" id="UP000802098"/>
    </source>
</evidence>
<dbReference type="Gene3D" id="1.10.10.10">
    <property type="entry name" value="Winged helix-like DNA-binding domain superfamily/Winged helix DNA-binding domain"/>
    <property type="match status" value="1"/>
</dbReference>
<dbReference type="RefSeq" id="WP_009856908.1">
    <property type="nucleotide sequence ID" value="NZ_JAAOCD010000003.1"/>
</dbReference>
<dbReference type="Pfam" id="PF08223">
    <property type="entry name" value="PaaX_C"/>
    <property type="match status" value="1"/>
</dbReference>
<evidence type="ECO:0008006" key="5">
    <source>
        <dbReference type="Google" id="ProtNLM"/>
    </source>
</evidence>
<proteinExistence type="predicted"/>
<evidence type="ECO:0000259" key="1">
    <source>
        <dbReference type="Pfam" id="PF07848"/>
    </source>
</evidence>
<reference evidence="3 4" key="1">
    <citation type="submission" date="2020-03" db="EMBL/GenBank/DDBJ databases">
        <title>Rubrivivax benzoatilyticus JA2 (sequenced after 10 years sub-culturing).</title>
        <authorList>
            <person name="Gupta D."/>
            <person name="Chintalapati S."/>
            <person name="Chintalapati V.R."/>
        </authorList>
    </citation>
    <scope>NUCLEOTIDE SEQUENCE [LARGE SCALE GENOMIC DNA]</scope>
    <source>
        <strain evidence="3 4">JA2-Mal</strain>
    </source>
</reference>
<dbReference type="InterPro" id="IPR012906">
    <property type="entry name" value="PaaX-like_N"/>
</dbReference>
<name>A0ABX0HXF4_9BURK</name>
<accession>A0ABX0HXF4</accession>
<dbReference type="Pfam" id="PF07848">
    <property type="entry name" value="PaaX"/>
    <property type="match status" value="1"/>
</dbReference>
<feature type="domain" description="Transcriptional repressor PaaX-like C-terminal" evidence="2">
    <location>
        <begin position="178"/>
        <end position="259"/>
    </location>
</feature>
<dbReference type="EMBL" id="JAAOCD010000003">
    <property type="protein sequence ID" value="NHK98464.1"/>
    <property type="molecule type" value="Genomic_DNA"/>
</dbReference>